<feature type="transmembrane region" description="Helical" evidence="1">
    <location>
        <begin position="87"/>
        <end position="107"/>
    </location>
</feature>
<keyword evidence="1" id="KW-0812">Transmembrane</keyword>
<reference evidence="3" key="1">
    <citation type="journal article" date="2019" name="Int. J. Syst. Evol. Microbiol.">
        <title>The Global Catalogue of Microorganisms (GCM) 10K type strain sequencing project: providing services to taxonomists for standard genome sequencing and annotation.</title>
        <authorList>
            <consortium name="The Broad Institute Genomics Platform"/>
            <consortium name="The Broad Institute Genome Sequencing Center for Infectious Disease"/>
            <person name="Wu L."/>
            <person name="Ma J."/>
        </authorList>
    </citation>
    <scope>NUCLEOTIDE SEQUENCE [LARGE SCALE GENOMIC DNA]</scope>
    <source>
        <strain evidence="3">JCM 31696</strain>
    </source>
</reference>
<feature type="transmembrane region" description="Helical" evidence="1">
    <location>
        <begin position="52"/>
        <end position="75"/>
    </location>
</feature>
<dbReference type="EMBL" id="JBHTIR010003761">
    <property type="protein sequence ID" value="MFD0855743.1"/>
    <property type="molecule type" value="Genomic_DNA"/>
</dbReference>
<dbReference type="Proteomes" id="UP001597083">
    <property type="component" value="Unassembled WGS sequence"/>
</dbReference>
<keyword evidence="1" id="KW-0472">Membrane</keyword>
<evidence type="ECO:0000256" key="1">
    <source>
        <dbReference type="SAM" id="Phobius"/>
    </source>
</evidence>
<accession>A0ABW3CMX1</accession>
<name>A0ABW3CMX1_9ACTN</name>
<protein>
    <submittedName>
        <fullName evidence="2">Uncharacterized protein</fullName>
    </submittedName>
</protein>
<comment type="caution">
    <text evidence="2">The sequence shown here is derived from an EMBL/GenBank/DDBJ whole genome shotgun (WGS) entry which is preliminary data.</text>
</comment>
<keyword evidence="1" id="KW-1133">Transmembrane helix</keyword>
<keyword evidence="3" id="KW-1185">Reference proteome</keyword>
<evidence type="ECO:0000313" key="2">
    <source>
        <dbReference type="EMBL" id="MFD0855743.1"/>
    </source>
</evidence>
<proteinExistence type="predicted"/>
<organism evidence="2 3">
    <name type="scientific">Actinomadura adrarensis</name>
    <dbReference type="NCBI Taxonomy" id="1819600"/>
    <lineage>
        <taxon>Bacteria</taxon>
        <taxon>Bacillati</taxon>
        <taxon>Actinomycetota</taxon>
        <taxon>Actinomycetes</taxon>
        <taxon>Streptosporangiales</taxon>
        <taxon>Thermomonosporaceae</taxon>
        <taxon>Actinomadura</taxon>
    </lineage>
</organism>
<sequence>MAVWRDRDGFAIVRRSSEGAPHRVYGGAAAGVSISPVASNPKRSQQEMMSRCGFQVGRVAAAAGALLMVMMWTAVLPPADDPFTDDHLVYAIVLVGLALVSAGDTGPDAEAHWPRTRRLDSLNRFPHLTRSASMGSSSRRARVVPWMASKSFRYGWPI</sequence>
<evidence type="ECO:0000313" key="3">
    <source>
        <dbReference type="Proteomes" id="UP001597083"/>
    </source>
</evidence>
<gene>
    <name evidence="2" type="ORF">ACFQ07_26105</name>
</gene>